<dbReference type="InterPro" id="IPR033979">
    <property type="entry name" value="MINDY_domain"/>
</dbReference>
<evidence type="ECO:0000313" key="5">
    <source>
        <dbReference type="EMBL" id="CAD7262798.1"/>
    </source>
</evidence>
<feature type="region of interest" description="Disordered" evidence="3">
    <location>
        <begin position="1"/>
        <end position="20"/>
    </location>
</feature>
<keyword evidence="2" id="KW-0833">Ubl conjugation pathway</keyword>
<dbReference type="GO" id="GO:1990380">
    <property type="term" value="F:K48-linked deubiquitinase activity"/>
    <property type="evidence" value="ECO:0007669"/>
    <property type="project" value="UniProtKB-UniRule"/>
</dbReference>
<dbReference type="InterPro" id="IPR007518">
    <property type="entry name" value="MINDY"/>
</dbReference>
<dbReference type="AlphaFoldDB" id="A0A7R9AYW9"/>
<name>A0A7R9AYW9_TIMSH</name>
<dbReference type="GO" id="GO:0006508">
    <property type="term" value="P:proteolysis"/>
    <property type="evidence" value="ECO:0007669"/>
    <property type="project" value="UniProtKB-KW"/>
</dbReference>
<comment type="function">
    <text evidence="2">Hydrolase that can specifically remove 'Lys-48'-linked conjugated ubiquitin from proteins. Has exodeubiquitinase activity and has a preference for long polyubiquitin chains. May play a regulatory role at the level of protein turnover.</text>
</comment>
<organism evidence="5">
    <name type="scientific">Timema shepardi</name>
    <name type="common">Walking stick</name>
    <dbReference type="NCBI Taxonomy" id="629360"/>
    <lineage>
        <taxon>Eukaryota</taxon>
        <taxon>Metazoa</taxon>
        <taxon>Ecdysozoa</taxon>
        <taxon>Arthropoda</taxon>
        <taxon>Hexapoda</taxon>
        <taxon>Insecta</taxon>
        <taxon>Pterygota</taxon>
        <taxon>Neoptera</taxon>
        <taxon>Polyneoptera</taxon>
        <taxon>Phasmatodea</taxon>
        <taxon>Timematodea</taxon>
        <taxon>Timematoidea</taxon>
        <taxon>Timematidae</taxon>
        <taxon>Timema</taxon>
    </lineage>
</organism>
<proteinExistence type="inferred from homology"/>
<sequence length="571" mass="65202">MQGERQRGNRGRKQETWGNKINNSWGAWRRSEEPPVPVRGKIVFYRQDYSDISYWGGGGAERHMKKGGGTSGEKGREIKEGWTRNRLTPVRRPVSDLFVVSEGLGSVGGTRSFSARFTYDFHPGSLVEHRSRILVKPASAVVRSVRSSTPQTTSRVIRVQQGGHHTVSDASENKSRGVVIADAPDDRVLTLKFTIKYQPKIIQMKITKLFDYFATLLHLLAMEKKIEEIQSGIQTINIQKCPEVEHIHDCIETRPTLNGCDSIDVEIFRKYKMAFKEFKFLIKSSLKIFRKYKMAFKEFKFLIKSTLKIFRKYKMAFKEFKFLSCVILQKFKRESKKNNHQSLELGEGTSPVSDDKQIIFSKTDELLLECGSNILGSSVENGLKNEKNHENSNIVNLNSSPQTKSSQSLKLDGVLNWEHQLKWIQWNKKRTPIVTQNSNGPCPLIAIANVLLLCRKITLPSVMEFITANQLLEYVADSIFENIPKCLYIEGIMYGKNRTLYCENGGNLNVCYYLFRFYAYDNYSSGAEIRNKNLKDLSGVSQLNYEQNVYDAIAILPHLHTGLDVNVKFTG</sequence>
<evidence type="ECO:0000259" key="4">
    <source>
        <dbReference type="Pfam" id="PF04424"/>
    </source>
</evidence>
<evidence type="ECO:0000256" key="3">
    <source>
        <dbReference type="SAM" id="MobiDB-lite"/>
    </source>
</evidence>
<keyword evidence="2" id="KW-0645">Protease</keyword>
<comment type="catalytic activity">
    <reaction evidence="2">
        <text>Thiol-dependent hydrolysis of ester, thioester, amide, peptide and isopeptide bonds formed by the C-terminal Gly of ubiquitin (a 76-residue protein attached to proteins as an intracellular targeting signal).</text>
        <dbReference type="EC" id="3.4.19.12"/>
    </reaction>
</comment>
<dbReference type="EC" id="3.4.19.12" evidence="2"/>
<evidence type="ECO:0000256" key="1">
    <source>
        <dbReference type="ARBA" id="ARBA00006616"/>
    </source>
</evidence>
<accession>A0A7R9AYW9</accession>
<evidence type="ECO:0000256" key="2">
    <source>
        <dbReference type="RuleBase" id="RU367139"/>
    </source>
</evidence>
<feature type="domain" description="MINDY deubiquitinase" evidence="4">
    <location>
        <begin position="418"/>
        <end position="571"/>
    </location>
</feature>
<dbReference type="Pfam" id="PF04424">
    <property type="entry name" value="MINDY_DUB"/>
    <property type="match status" value="1"/>
</dbReference>
<gene>
    <name evidence="5" type="ORF">TSIB3V08_LOCUS6894</name>
</gene>
<dbReference type="PANTHER" id="PTHR18063:SF6">
    <property type="entry name" value="UBIQUITIN CARBOXYL-TERMINAL HYDROLASE"/>
    <property type="match status" value="1"/>
</dbReference>
<comment type="similarity">
    <text evidence="1 2">Belongs to the MINDY deubiquitinase family. FAM63 subfamily.</text>
</comment>
<dbReference type="GO" id="GO:0071944">
    <property type="term" value="C:cell periphery"/>
    <property type="evidence" value="ECO:0007669"/>
    <property type="project" value="TreeGrafter"/>
</dbReference>
<dbReference type="EMBL" id="OC003087">
    <property type="protein sequence ID" value="CAD7262798.1"/>
    <property type="molecule type" value="Genomic_DNA"/>
</dbReference>
<dbReference type="GO" id="GO:0036435">
    <property type="term" value="F:K48-linked polyubiquitin modification-dependent protein binding"/>
    <property type="evidence" value="ECO:0007669"/>
    <property type="project" value="UniProtKB-UniRule"/>
</dbReference>
<protein>
    <recommendedName>
        <fullName evidence="2">Ubiquitin carboxyl-terminal hydrolase</fullName>
        <ecNumber evidence="2">3.4.19.12</ecNumber>
    </recommendedName>
</protein>
<dbReference type="GO" id="GO:0016807">
    <property type="term" value="F:cysteine-type carboxypeptidase activity"/>
    <property type="evidence" value="ECO:0007669"/>
    <property type="project" value="TreeGrafter"/>
</dbReference>
<dbReference type="GO" id="GO:0004843">
    <property type="term" value="F:cysteine-type deubiquitinase activity"/>
    <property type="evidence" value="ECO:0007669"/>
    <property type="project" value="UniProtKB-UniRule"/>
</dbReference>
<dbReference type="GO" id="GO:0005829">
    <property type="term" value="C:cytosol"/>
    <property type="evidence" value="ECO:0007669"/>
    <property type="project" value="TreeGrafter"/>
</dbReference>
<keyword evidence="2" id="KW-0788">Thiol protease</keyword>
<dbReference type="GO" id="GO:0140934">
    <property type="term" value="F:histone deubiquitinase activity"/>
    <property type="evidence" value="ECO:0007669"/>
    <property type="project" value="UniProtKB-UniRule"/>
</dbReference>
<reference evidence="5" key="1">
    <citation type="submission" date="2020-11" db="EMBL/GenBank/DDBJ databases">
        <authorList>
            <person name="Tran Van P."/>
        </authorList>
    </citation>
    <scope>NUCLEOTIDE SEQUENCE</scope>
</reference>
<dbReference type="GO" id="GO:0071108">
    <property type="term" value="P:protein K48-linked deubiquitination"/>
    <property type="evidence" value="ECO:0007669"/>
    <property type="project" value="TreeGrafter"/>
</dbReference>
<keyword evidence="2" id="KW-0378">Hydrolase</keyword>
<feature type="compositionally biased region" description="Basic and acidic residues" evidence="3">
    <location>
        <begin position="1"/>
        <end position="15"/>
    </location>
</feature>
<dbReference type="PANTHER" id="PTHR18063">
    <property type="entry name" value="NF-E2 INDUCIBLE PROTEIN"/>
    <property type="match status" value="1"/>
</dbReference>